<protein>
    <submittedName>
        <fullName evidence="1">Uncharacterized protein</fullName>
    </submittedName>
</protein>
<reference evidence="1" key="1">
    <citation type="submission" date="2020-10" db="EMBL/GenBank/DDBJ databases">
        <title>Taxonomic study of unclassified bacteria belonging to the class Ktedonobacteria.</title>
        <authorList>
            <person name="Yabe S."/>
            <person name="Wang C.M."/>
            <person name="Zheng Y."/>
            <person name="Sakai Y."/>
            <person name="Cavaletti L."/>
            <person name="Monciardini P."/>
            <person name="Donadio S."/>
        </authorList>
    </citation>
    <scope>NUCLEOTIDE SEQUENCE</scope>
    <source>
        <strain evidence="1">SOSP1-1</strain>
    </source>
</reference>
<keyword evidence="2" id="KW-1185">Reference proteome</keyword>
<evidence type="ECO:0000313" key="2">
    <source>
        <dbReference type="Proteomes" id="UP000612362"/>
    </source>
</evidence>
<dbReference type="Proteomes" id="UP000612362">
    <property type="component" value="Unassembled WGS sequence"/>
</dbReference>
<accession>A0A8J3MXU1</accession>
<dbReference type="EMBL" id="BNJF01000007">
    <property type="protein sequence ID" value="GHO50068.1"/>
    <property type="molecule type" value="Genomic_DNA"/>
</dbReference>
<sequence length="53" mass="5607">MHMLTHMIKHPAGRVGLTIGLAFGFLATLRGKTGKALLLVGLCGMLASRMARS</sequence>
<evidence type="ECO:0000313" key="1">
    <source>
        <dbReference type="EMBL" id="GHO50068.1"/>
    </source>
</evidence>
<proteinExistence type="predicted"/>
<gene>
    <name evidence="1" type="ORF">KSX_82310</name>
</gene>
<name>A0A8J3MXU1_9CHLR</name>
<dbReference type="AlphaFoldDB" id="A0A8J3MXU1"/>
<organism evidence="1 2">
    <name type="scientific">Ktedonospora formicarum</name>
    <dbReference type="NCBI Taxonomy" id="2778364"/>
    <lineage>
        <taxon>Bacteria</taxon>
        <taxon>Bacillati</taxon>
        <taxon>Chloroflexota</taxon>
        <taxon>Ktedonobacteria</taxon>
        <taxon>Ktedonobacterales</taxon>
        <taxon>Ktedonobacteraceae</taxon>
        <taxon>Ktedonospora</taxon>
    </lineage>
</organism>
<comment type="caution">
    <text evidence="1">The sequence shown here is derived from an EMBL/GenBank/DDBJ whole genome shotgun (WGS) entry which is preliminary data.</text>
</comment>